<dbReference type="InterPro" id="IPR041657">
    <property type="entry name" value="HTH_17"/>
</dbReference>
<dbReference type="NCBIfam" id="TIGR01764">
    <property type="entry name" value="excise"/>
    <property type="match status" value="1"/>
</dbReference>
<keyword evidence="3" id="KW-1185">Reference proteome</keyword>
<organism evidence="2 3">
    <name type="scientific">Actinomadura viridis</name>
    <dbReference type="NCBI Taxonomy" id="58110"/>
    <lineage>
        <taxon>Bacteria</taxon>
        <taxon>Bacillati</taxon>
        <taxon>Actinomycetota</taxon>
        <taxon>Actinomycetes</taxon>
        <taxon>Streptosporangiales</taxon>
        <taxon>Thermomonosporaceae</taxon>
        <taxon>Actinomadura</taxon>
    </lineage>
</organism>
<reference evidence="2" key="1">
    <citation type="submission" date="2020-11" db="EMBL/GenBank/DDBJ databases">
        <title>Sequencing the genomes of 1000 actinobacteria strains.</title>
        <authorList>
            <person name="Klenk H.-P."/>
        </authorList>
    </citation>
    <scope>NUCLEOTIDE SEQUENCE</scope>
    <source>
        <strain evidence="2">DSM 43175</strain>
    </source>
</reference>
<dbReference type="InterPro" id="IPR010093">
    <property type="entry name" value="SinI_DNA-bd"/>
</dbReference>
<proteinExistence type="predicted"/>
<dbReference type="GO" id="GO:0003677">
    <property type="term" value="F:DNA binding"/>
    <property type="evidence" value="ECO:0007669"/>
    <property type="project" value="InterPro"/>
</dbReference>
<dbReference type="RefSeq" id="WP_149259806.1">
    <property type="nucleotide sequence ID" value="NZ_BAABES010000001.1"/>
</dbReference>
<accession>A0A931DKM6</accession>
<name>A0A931DKM6_9ACTN</name>
<dbReference type="EMBL" id="JADOUA010000001">
    <property type="protein sequence ID" value="MBG6091207.1"/>
    <property type="molecule type" value="Genomic_DNA"/>
</dbReference>
<sequence length="71" mass="7740">MTITSASAAETAPPARLYRVSEAMELLSLSRSVIYELIRSGRLRSVQEGRSRRIPGSAIAEYIALLESEAS</sequence>
<protein>
    <submittedName>
        <fullName evidence="2">Excisionase family DNA binding protein</fullName>
    </submittedName>
</protein>
<gene>
    <name evidence="2" type="ORF">IW256_005320</name>
</gene>
<dbReference type="Pfam" id="PF12728">
    <property type="entry name" value="HTH_17"/>
    <property type="match status" value="1"/>
</dbReference>
<dbReference type="AlphaFoldDB" id="A0A931DKM6"/>
<evidence type="ECO:0000313" key="3">
    <source>
        <dbReference type="Proteomes" id="UP000614047"/>
    </source>
</evidence>
<dbReference type="Proteomes" id="UP000614047">
    <property type="component" value="Unassembled WGS sequence"/>
</dbReference>
<comment type="caution">
    <text evidence="2">The sequence shown here is derived from an EMBL/GenBank/DDBJ whole genome shotgun (WGS) entry which is preliminary data.</text>
</comment>
<feature type="domain" description="Helix-turn-helix" evidence="1">
    <location>
        <begin position="17"/>
        <end position="64"/>
    </location>
</feature>
<evidence type="ECO:0000259" key="1">
    <source>
        <dbReference type="Pfam" id="PF12728"/>
    </source>
</evidence>
<evidence type="ECO:0000313" key="2">
    <source>
        <dbReference type="EMBL" id="MBG6091207.1"/>
    </source>
</evidence>